<protein>
    <recommendedName>
        <fullName evidence="3">Aldehyde dehydrogenase domain-containing protein</fullName>
    </recommendedName>
</protein>
<organism evidence="4 5">
    <name type="scientific">Hordeum vulgare subsp. vulgare</name>
    <name type="common">Domesticated barley</name>
    <dbReference type="NCBI Taxonomy" id="112509"/>
    <lineage>
        <taxon>Eukaryota</taxon>
        <taxon>Viridiplantae</taxon>
        <taxon>Streptophyta</taxon>
        <taxon>Embryophyta</taxon>
        <taxon>Tracheophyta</taxon>
        <taxon>Spermatophyta</taxon>
        <taxon>Magnoliopsida</taxon>
        <taxon>Liliopsida</taxon>
        <taxon>Poales</taxon>
        <taxon>Poaceae</taxon>
        <taxon>BOP clade</taxon>
        <taxon>Pooideae</taxon>
        <taxon>Triticodae</taxon>
        <taxon>Triticeae</taxon>
        <taxon>Hordeinae</taxon>
        <taxon>Hordeum</taxon>
    </lineage>
</organism>
<dbReference type="SMR" id="M0VGL2"/>
<reference evidence="4" key="2">
    <citation type="submission" date="2020-10" db="EMBL/GenBank/DDBJ databases">
        <authorList>
            <person name="Scholz U."/>
            <person name="Mascher M."/>
            <person name="Fiebig A."/>
        </authorList>
    </citation>
    <scope>NUCLEOTIDE SEQUENCE [LARGE SCALE GENOMIC DNA]</scope>
    <source>
        <strain evidence="4">cv. Morex</strain>
    </source>
</reference>
<dbReference type="Gramene" id="HORVU.MOREX.r3.6HG0582050.1">
    <property type="protein sequence ID" value="HORVU.MOREX.r3.6HG0582050.1"/>
    <property type="gene ID" value="HORVU.MOREX.r3.6HG0582050"/>
</dbReference>
<dbReference type="GO" id="GO:0016491">
    <property type="term" value="F:oxidoreductase activity"/>
    <property type="evidence" value="ECO:0007669"/>
    <property type="project" value="UniProtKB-KW"/>
</dbReference>
<dbReference type="SUPFAM" id="SSF53720">
    <property type="entry name" value="ALDH-like"/>
    <property type="match status" value="1"/>
</dbReference>
<feature type="domain" description="Aldehyde dehydrogenase" evidence="3">
    <location>
        <begin position="2"/>
        <end position="62"/>
    </location>
</feature>
<comment type="similarity">
    <text evidence="1">Belongs to the aldehyde dehydrogenase family.</text>
</comment>
<reference evidence="4" key="3">
    <citation type="submission" date="2022-01" db="UniProtKB">
        <authorList>
            <consortium name="EnsemblPlants"/>
        </authorList>
    </citation>
    <scope>IDENTIFICATION</scope>
    <source>
        <strain evidence="4">subsp. vulgare</strain>
    </source>
</reference>
<evidence type="ECO:0000313" key="4">
    <source>
        <dbReference type="EnsemblPlants" id="HORVU.MOREX.r3.6HG0582050.1"/>
    </source>
</evidence>
<dbReference type="Gene3D" id="3.40.605.10">
    <property type="entry name" value="Aldehyde Dehydrogenase, Chain A, domain 1"/>
    <property type="match status" value="1"/>
</dbReference>
<proteinExistence type="inferred from homology"/>
<evidence type="ECO:0000256" key="2">
    <source>
        <dbReference type="ARBA" id="ARBA00023002"/>
    </source>
</evidence>
<dbReference type="AlphaFoldDB" id="M0VGL2"/>
<dbReference type="GO" id="GO:0006081">
    <property type="term" value="P:aldehyde metabolic process"/>
    <property type="evidence" value="ECO:0007669"/>
    <property type="project" value="InterPro"/>
</dbReference>
<dbReference type="Proteomes" id="UP000011116">
    <property type="component" value="Chromosome 6H"/>
</dbReference>
<name>M0VGL2_HORVV</name>
<dbReference type="InterPro" id="IPR015590">
    <property type="entry name" value="Aldehyde_DH_dom"/>
</dbReference>
<keyword evidence="5" id="KW-1185">Reference proteome</keyword>
<evidence type="ECO:0000259" key="3">
    <source>
        <dbReference type="Pfam" id="PF00171"/>
    </source>
</evidence>
<dbReference type="InterPro" id="IPR016161">
    <property type="entry name" value="Ald_DH/histidinol_DH"/>
</dbReference>
<dbReference type="InterPro" id="IPR016162">
    <property type="entry name" value="Ald_DH_N"/>
</dbReference>
<evidence type="ECO:0000313" key="5">
    <source>
        <dbReference type="Proteomes" id="UP000011116"/>
    </source>
</evidence>
<dbReference type="Pfam" id="PF00171">
    <property type="entry name" value="Aldedh"/>
    <property type="match status" value="1"/>
</dbReference>
<accession>M0VGL2</accession>
<sequence length="74" mass="7966">MGAIAAGNAVALKPSELALSTARFLEENIGEYLDANAVKVIQGGPAVGEQLMEHQWDKVLFTAIWQGACAWHAW</sequence>
<dbReference type="InterPro" id="IPR012394">
    <property type="entry name" value="Aldehyde_DH_NAD(P)"/>
</dbReference>
<dbReference type="EnsemblPlants" id="HORVU.MOREX.r3.6HG0582050.1">
    <property type="protein sequence ID" value="HORVU.MOREX.r3.6HG0582050.1"/>
    <property type="gene ID" value="HORVU.MOREX.r3.6HG0582050"/>
</dbReference>
<evidence type="ECO:0000256" key="1">
    <source>
        <dbReference type="ARBA" id="ARBA00009986"/>
    </source>
</evidence>
<reference evidence="5" key="1">
    <citation type="journal article" date="2012" name="Nature">
        <title>A physical, genetic and functional sequence assembly of the barley genome.</title>
        <authorList>
            <consortium name="The International Barley Genome Sequencing Consortium"/>
            <person name="Mayer K.F."/>
            <person name="Waugh R."/>
            <person name="Brown J.W."/>
            <person name="Schulman A."/>
            <person name="Langridge P."/>
            <person name="Platzer M."/>
            <person name="Fincher G.B."/>
            <person name="Muehlbauer G.J."/>
            <person name="Sato K."/>
            <person name="Close T.J."/>
            <person name="Wise R.P."/>
            <person name="Stein N."/>
        </authorList>
    </citation>
    <scope>NUCLEOTIDE SEQUENCE [LARGE SCALE GENOMIC DNA]</scope>
    <source>
        <strain evidence="5">cv. Morex</strain>
    </source>
</reference>
<dbReference type="ExpressionAtlas" id="M0VGL2">
    <property type="expression patterns" value="baseline and differential"/>
</dbReference>
<dbReference type="PANTHER" id="PTHR43570">
    <property type="entry name" value="ALDEHYDE DEHYDROGENASE"/>
    <property type="match status" value="1"/>
</dbReference>
<dbReference type="PANTHER" id="PTHR43570:SF17">
    <property type="entry name" value="ALDEHYDE DEHYDROGENASE FAMILY 3 MEMBER F1"/>
    <property type="match status" value="1"/>
</dbReference>
<keyword evidence="2" id="KW-0560">Oxidoreductase</keyword>
<dbReference type="Gramene" id="HORVU.MOREX.r2.6HG0482530.1">
    <property type="protein sequence ID" value="HORVU.MOREX.r2.6HG0482530.1"/>
    <property type="gene ID" value="HORVU.MOREX.r2.6HG0482530"/>
</dbReference>